<reference evidence="2" key="1">
    <citation type="submission" date="2016-11" db="EMBL/GenBank/DDBJ databases">
        <authorList>
            <person name="Varghese N."/>
            <person name="Submissions S."/>
        </authorList>
    </citation>
    <scope>NUCLEOTIDE SEQUENCE [LARGE SCALE GENOMIC DNA]</scope>
    <source>
        <strain evidence="2">DSM 16057</strain>
    </source>
</reference>
<gene>
    <name evidence="1" type="ORF">SAMN02745219_03377</name>
</gene>
<keyword evidence="2" id="KW-1185">Reference proteome</keyword>
<sequence length="122" mass="13710">MIVQHDPNKPNEVISIDQASPHHLVVAAFRFPGGECTGGTIDLTPFQGGSFRLYLEKDGSLSTDLYRDHYWLLAEAVLPERQFDSRPTGMTDENGQPIMEMVERPLDLNDVQITVFPLPEVE</sequence>
<dbReference type="STRING" id="1121432.SAMN02745219_03377"/>
<evidence type="ECO:0000313" key="2">
    <source>
        <dbReference type="Proteomes" id="UP000184529"/>
    </source>
</evidence>
<accession>A0A1M6MA15</accession>
<organism evidence="1 2">
    <name type="scientific">Desulfofundulus thermosubterraneus DSM 16057</name>
    <dbReference type="NCBI Taxonomy" id="1121432"/>
    <lineage>
        <taxon>Bacteria</taxon>
        <taxon>Bacillati</taxon>
        <taxon>Bacillota</taxon>
        <taxon>Clostridia</taxon>
        <taxon>Eubacteriales</taxon>
        <taxon>Peptococcaceae</taxon>
        <taxon>Desulfofundulus</taxon>
    </lineage>
</organism>
<proteinExistence type="predicted"/>
<dbReference type="AlphaFoldDB" id="A0A1M6MA15"/>
<protein>
    <submittedName>
        <fullName evidence="1">Uncharacterized protein</fullName>
    </submittedName>
</protein>
<dbReference type="EMBL" id="FQZM01000064">
    <property type="protein sequence ID" value="SHJ80281.1"/>
    <property type="molecule type" value="Genomic_DNA"/>
</dbReference>
<dbReference type="RefSeq" id="WP_072871390.1">
    <property type="nucleotide sequence ID" value="NZ_FQZM01000064.1"/>
</dbReference>
<evidence type="ECO:0000313" key="1">
    <source>
        <dbReference type="EMBL" id="SHJ80281.1"/>
    </source>
</evidence>
<dbReference type="OrthoDB" id="1808281at2"/>
<dbReference type="Proteomes" id="UP000184529">
    <property type="component" value="Unassembled WGS sequence"/>
</dbReference>
<name>A0A1M6MA15_9FIRM</name>